<dbReference type="Pfam" id="PF13472">
    <property type="entry name" value="Lipase_GDSL_2"/>
    <property type="match status" value="1"/>
</dbReference>
<dbReference type="PANTHER" id="PTHR30383:SF5">
    <property type="entry name" value="SGNH HYDROLASE-TYPE ESTERASE DOMAIN-CONTAINING PROTEIN"/>
    <property type="match status" value="1"/>
</dbReference>
<sequence>MKKRHIVTQPLAAATLLVAQVARVGHSSAWPSLENQDPSGTFGNPSSPALRIVVVGDSSVTAPGVQPLDDCWVRLTAQQFARDYYVTLISHGVGGAKIADVLNGQLSPALADTPDILLVSIGGNDALRGTPLGRFEEDYERLAIATAGIPTGVGGIGDFGSIPRLPTFARSIASVRSASTNRAITRIVVKHPHLVKANARDPRFKAFFTDPYRYFAADHFHLAAEGHRLIAQAWEEIVPTLAAMHETT</sequence>
<dbReference type="Gene3D" id="3.40.50.1110">
    <property type="entry name" value="SGNH hydrolase"/>
    <property type="match status" value="1"/>
</dbReference>
<dbReference type="InterPro" id="IPR013830">
    <property type="entry name" value="SGNH_hydro"/>
</dbReference>
<protein>
    <recommendedName>
        <fullName evidence="1">SGNH hydrolase-type esterase domain-containing protein</fullName>
    </recommendedName>
</protein>
<dbReference type="AlphaFoldDB" id="A0A3B0RR65"/>
<feature type="domain" description="SGNH hydrolase-type esterase" evidence="1">
    <location>
        <begin position="54"/>
        <end position="229"/>
    </location>
</feature>
<reference evidence="2" key="1">
    <citation type="submission" date="2018-06" db="EMBL/GenBank/DDBJ databases">
        <authorList>
            <person name="Zhirakovskaya E."/>
        </authorList>
    </citation>
    <scope>NUCLEOTIDE SEQUENCE</scope>
</reference>
<gene>
    <name evidence="2" type="ORF">MNBD_ACTINO02-3157</name>
</gene>
<dbReference type="EMBL" id="UOEK01000057">
    <property type="protein sequence ID" value="VAV94359.1"/>
    <property type="molecule type" value="Genomic_DNA"/>
</dbReference>
<accession>A0A3B0RR65</accession>
<dbReference type="GO" id="GO:0004622">
    <property type="term" value="F:phosphatidylcholine lysophospholipase activity"/>
    <property type="evidence" value="ECO:0007669"/>
    <property type="project" value="TreeGrafter"/>
</dbReference>
<name>A0A3B0RR65_9ZZZZ</name>
<evidence type="ECO:0000313" key="2">
    <source>
        <dbReference type="EMBL" id="VAV94359.1"/>
    </source>
</evidence>
<organism evidence="2">
    <name type="scientific">hydrothermal vent metagenome</name>
    <dbReference type="NCBI Taxonomy" id="652676"/>
    <lineage>
        <taxon>unclassified sequences</taxon>
        <taxon>metagenomes</taxon>
        <taxon>ecological metagenomes</taxon>
    </lineage>
</organism>
<dbReference type="InterPro" id="IPR036514">
    <property type="entry name" value="SGNH_hydro_sf"/>
</dbReference>
<dbReference type="InterPro" id="IPR051532">
    <property type="entry name" value="Ester_Hydrolysis_Enzymes"/>
</dbReference>
<evidence type="ECO:0000259" key="1">
    <source>
        <dbReference type="Pfam" id="PF13472"/>
    </source>
</evidence>
<dbReference type="PANTHER" id="PTHR30383">
    <property type="entry name" value="THIOESTERASE 1/PROTEASE 1/LYSOPHOSPHOLIPASE L1"/>
    <property type="match status" value="1"/>
</dbReference>
<proteinExistence type="predicted"/>
<dbReference type="SUPFAM" id="SSF52266">
    <property type="entry name" value="SGNH hydrolase"/>
    <property type="match status" value="1"/>
</dbReference>